<dbReference type="AlphaFoldDB" id="A0A814MSF8"/>
<evidence type="ECO:0000313" key="2">
    <source>
        <dbReference type="Proteomes" id="UP000663852"/>
    </source>
</evidence>
<comment type="caution">
    <text evidence="1">The sequence shown here is derived from an EMBL/GenBank/DDBJ whole genome shotgun (WGS) entry which is preliminary data.</text>
</comment>
<evidence type="ECO:0000313" key="1">
    <source>
        <dbReference type="EMBL" id="CAF1081903.1"/>
    </source>
</evidence>
<organism evidence="1 2">
    <name type="scientific">Adineta ricciae</name>
    <name type="common">Rotifer</name>
    <dbReference type="NCBI Taxonomy" id="249248"/>
    <lineage>
        <taxon>Eukaryota</taxon>
        <taxon>Metazoa</taxon>
        <taxon>Spiralia</taxon>
        <taxon>Gnathifera</taxon>
        <taxon>Rotifera</taxon>
        <taxon>Eurotatoria</taxon>
        <taxon>Bdelloidea</taxon>
        <taxon>Adinetida</taxon>
        <taxon>Adinetidae</taxon>
        <taxon>Adineta</taxon>
    </lineage>
</organism>
<dbReference type="EMBL" id="CAJNOJ010000090">
    <property type="protein sequence ID" value="CAF1081903.1"/>
    <property type="molecule type" value="Genomic_DNA"/>
</dbReference>
<name>A0A814MSF8_ADIRI</name>
<dbReference type="Proteomes" id="UP000663852">
    <property type="component" value="Unassembled WGS sequence"/>
</dbReference>
<gene>
    <name evidence="1" type="ORF">EDS130_LOCUS19014</name>
</gene>
<reference evidence="1" key="1">
    <citation type="submission" date="2021-02" db="EMBL/GenBank/DDBJ databases">
        <authorList>
            <person name="Nowell W R."/>
        </authorList>
    </citation>
    <scope>NUCLEOTIDE SEQUENCE</scope>
</reference>
<accession>A0A814MSF8</accession>
<proteinExistence type="predicted"/>
<sequence>MNECDVISHEFNWCRFEPIENLNLSSSKSTNQKTTRVLWMTINQTSIRCCFFSLSLDSSSMPEMFSSRTVNL</sequence>
<protein>
    <submittedName>
        <fullName evidence="1">Uncharacterized protein</fullName>
    </submittedName>
</protein>